<dbReference type="AlphaFoldDB" id="A0A5S5DT56"/>
<dbReference type="InterPro" id="IPR036388">
    <property type="entry name" value="WH-like_DNA-bd_sf"/>
</dbReference>
<dbReference type="InterPro" id="IPR001034">
    <property type="entry name" value="DeoR_HTH"/>
</dbReference>
<dbReference type="InterPro" id="IPR013196">
    <property type="entry name" value="HTH_11"/>
</dbReference>
<sequence>MQDKEYSRLSRLTAILTELQTKRLLTSTNLALKFGVSVRTIYRDIRTLEQAGVPILTEDGKGYTLMEGYRIPPVMFTEDESNALITAERLVLLNKDASLIRNYSAAINKIKAVLQNNNIKDKIELLSERVAFWQNPNHDDATSNFLPLIQTALTDFKVIKIIYYSPNSDSITQREIEPFALINKLGESWYLIAWCRLREDYRLFRFDRIRNMEITNATFSPHKMELEEYLAQYRKNNF</sequence>
<dbReference type="GO" id="GO:0003700">
    <property type="term" value="F:DNA-binding transcription factor activity"/>
    <property type="evidence" value="ECO:0007669"/>
    <property type="project" value="InterPro"/>
</dbReference>
<dbReference type="PROSITE" id="PS52050">
    <property type="entry name" value="WYL"/>
    <property type="match status" value="1"/>
</dbReference>
<dbReference type="PROSITE" id="PS51000">
    <property type="entry name" value="HTH_DEOR_2"/>
    <property type="match status" value="1"/>
</dbReference>
<organism evidence="4 5">
    <name type="scientific">Tenacibaculum adriaticum</name>
    <dbReference type="NCBI Taxonomy" id="413713"/>
    <lineage>
        <taxon>Bacteria</taxon>
        <taxon>Pseudomonadati</taxon>
        <taxon>Bacteroidota</taxon>
        <taxon>Flavobacteriia</taxon>
        <taxon>Flavobacteriales</taxon>
        <taxon>Flavobacteriaceae</taxon>
        <taxon>Tenacibaculum</taxon>
    </lineage>
</organism>
<protein>
    <submittedName>
        <fullName evidence="4">HTH domain-containing protein</fullName>
    </submittedName>
</protein>
<dbReference type="RefSeq" id="WP_148869900.1">
    <property type="nucleotide sequence ID" value="NZ_VNIA01000002.1"/>
</dbReference>
<dbReference type="OrthoDB" id="9815009at2"/>
<dbReference type="PANTHER" id="PTHR34580:SF1">
    <property type="entry name" value="PROTEIN PAFC"/>
    <property type="match status" value="1"/>
</dbReference>
<dbReference type="InterPro" id="IPR026881">
    <property type="entry name" value="WYL_dom"/>
</dbReference>
<dbReference type="PANTHER" id="PTHR34580">
    <property type="match status" value="1"/>
</dbReference>
<dbReference type="Pfam" id="PF13280">
    <property type="entry name" value="WYL"/>
    <property type="match status" value="1"/>
</dbReference>
<dbReference type="InterPro" id="IPR051534">
    <property type="entry name" value="CBASS_pafABC_assoc_protein"/>
</dbReference>
<evidence type="ECO:0000256" key="2">
    <source>
        <dbReference type="ARBA" id="ARBA00023163"/>
    </source>
</evidence>
<dbReference type="Proteomes" id="UP000323136">
    <property type="component" value="Unassembled WGS sequence"/>
</dbReference>
<evidence type="ECO:0000256" key="1">
    <source>
        <dbReference type="ARBA" id="ARBA00023015"/>
    </source>
</evidence>
<dbReference type="Pfam" id="PF08279">
    <property type="entry name" value="HTH_11"/>
    <property type="match status" value="1"/>
</dbReference>
<keyword evidence="2" id="KW-0804">Transcription</keyword>
<evidence type="ECO:0000313" key="4">
    <source>
        <dbReference type="EMBL" id="TYP99113.1"/>
    </source>
</evidence>
<dbReference type="Gene3D" id="1.10.10.10">
    <property type="entry name" value="Winged helix-like DNA-binding domain superfamily/Winged helix DNA-binding domain"/>
    <property type="match status" value="1"/>
</dbReference>
<dbReference type="SUPFAM" id="SSF46785">
    <property type="entry name" value="Winged helix' DNA-binding domain"/>
    <property type="match status" value="1"/>
</dbReference>
<dbReference type="InterPro" id="IPR036390">
    <property type="entry name" value="WH_DNA-bd_sf"/>
</dbReference>
<evidence type="ECO:0000259" key="3">
    <source>
        <dbReference type="PROSITE" id="PS51000"/>
    </source>
</evidence>
<reference evidence="4 5" key="1">
    <citation type="submission" date="2019-07" db="EMBL/GenBank/DDBJ databases">
        <title>Genomic Encyclopedia of Type Strains, Phase IV (KMG-IV): sequencing the most valuable type-strain genomes for metagenomic binning, comparative biology and taxonomic classification.</title>
        <authorList>
            <person name="Goeker M."/>
        </authorList>
    </citation>
    <scope>NUCLEOTIDE SEQUENCE [LARGE SCALE GENOMIC DNA]</scope>
    <source>
        <strain evidence="4 5">DSM 18961</strain>
    </source>
</reference>
<dbReference type="EMBL" id="VNIA01000002">
    <property type="protein sequence ID" value="TYP99113.1"/>
    <property type="molecule type" value="Genomic_DNA"/>
</dbReference>
<feature type="domain" description="HTH deoR-type" evidence="3">
    <location>
        <begin position="8"/>
        <end position="63"/>
    </location>
</feature>
<evidence type="ECO:0000313" key="5">
    <source>
        <dbReference type="Proteomes" id="UP000323136"/>
    </source>
</evidence>
<keyword evidence="5" id="KW-1185">Reference proteome</keyword>
<comment type="caution">
    <text evidence="4">The sequence shown here is derived from an EMBL/GenBank/DDBJ whole genome shotgun (WGS) entry which is preliminary data.</text>
</comment>
<accession>A0A5S5DT56</accession>
<gene>
    <name evidence="4" type="ORF">C7447_102431</name>
</gene>
<keyword evidence="1" id="KW-0805">Transcription regulation</keyword>
<name>A0A5S5DT56_9FLAO</name>
<proteinExistence type="predicted"/>